<evidence type="ECO:0000256" key="1">
    <source>
        <dbReference type="SAM" id="MobiDB-lite"/>
    </source>
</evidence>
<feature type="non-terminal residue" evidence="2">
    <location>
        <position position="108"/>
    </location>
</feature>
<feature type="region of interest" description="Disordered" evidence="1">
    <location>
        <begin position="52"/>
        <end position="93"/>
    </location>
</feature>
<proteinExistence type="predicted"/>
<feature type="compositionally biased region" description="Basic and acidic residues" evidence="1">
    <location>
        <begin position="82"/>
        <end position="92"/>
    </location>
</feature>
<name>A0ABN7WQC6_GIGMA</name>
<accession>A0ABN7WQC6</accession>
<sequence length="108" mass="12774">MIKRPRQTERSLYTQGYKEVRRTTYQVVERFFGDKIGSSLERMNVSKNKAWDIAQKRKGTKKREEKRREPEGEESINPEVGTGEKETVPNDKKPKRCWTEVLSIVKEE</sequence>
<keyword evidence="3" id="KW-1185">Reference proteome</keyword>
<evidence type="ECO:0000313" key="3">
    <source>
        <dbReference type="Proteomes" id="UP000789901"/>
    </source>
</evidence>
<organism evidence="2 3">
    <name type="scientific">Gigaspora margarita</name>
    <dbReference type="NCBI Taxonomy" id="4874"/>
    <lineage>
        <taxon>Eukaryota</taxon>
        <taxon>Fungi</taxon>
        <taxon>Fungi incertae sedis</taxon>
        <taxon>Mucoromycota</taxon>
        <taxon>Glomeromycotina</taxon>
        <taxon>Glomeromycetes</taxon>
        <taxon>Diversisporales</taxon>
        <taxon>Gigasporaceae</taxon>
        <taxon>Gigaspora</taxon>
    </lineage>
</organism>
<evidence type="ECO:0000313" key="2">
    <source>
        <dbReference type="EMBL" id="CAG8838038.1"/>
    </source>
</evidence>
<dbReference type="EMBL" id="CAJVQB010057152">
    <property type="protein sequence ID" value="CAG8838038.1"/>
    <property type="molecule type" value="Genomic_DNA"/>
</dbReference>
<dbReference type="Proteomes" id="UP000789901">
    <property type="component" value="Unassembled WGS sequence"/>
</dbReference>
<gene>
    <name evidence="2" type="ORF">GMARGA_LOCUS33778</name>
</gene>
<reference evidence="2 3" key="1">
    <citation type="submission" date="2021-06" db="EMBL/GenBank/DDBJ databases">
        <authorList>
            <person name="Kallberg Y."/>
            <person name="Tangrot J."/>
            <person name="Rosling A."/>
        </authorList>
    </citation>
    <scope>NUCLEOTIDE SEQUENCE [LARGE SCALE GENOMIC DNA]</scope>
    <source>
        <strain evidence="2 3">120-4 pot B 10/14</strain>
    </source>
</reference>
<comment type="caution">
    <text evidence="2">The sequence shown here is derived from an EMBL/GenBank/DDBJ whole genome shotgun (WGS) entry which is preliminary data.</text>
</comment>
<protein>
    <submittedName>
        <fullName evidence="2">37047_t:CDS:1</fullName>
    </submittedName>
</protein>